<evidence type="ECO:0000256" key="7">
    <source>
        <dbReference type="ARBA" id="ARBA00023136"/>
    </source>
</evidence>
<keyword evidence="4 9" id="KW-0812">Transmembrane</keyword>
<sequence length="492" mass="56702">MRLRGRLRSLILLAMLSICIIVYNLVGVHVGSWDDGIYKPNSRVARITAQELLTIGHHFEPVTVASSGSEVNVATFNTTVNITTIQVDAPTTKVPCDHACQFRLLLKKRSDIEVGDRPLKHTNITRNGRNRQEFAAHRRNFVQSQIQRRNYDQRYSGWKECDKACRVANLKNHKLHRGAGYAARVQVESVTLPNSWTVTQELVDRLADRRNHVHEVCRKYGLDKPSETYQPNAWEFLINEKFGLIWCNVFKAASSTWFYNFNLLAGFSETELLQSKDTPIQLARKRYSRPSVEELQRAMNSSQQPLSFMIARHPLKRLVSAYRDKILSGNRYFSKLSRSIMKQYPELRAEKVASKSSWAVFGKSVPQPMVPSFPQFIQFLIDEHTKGVKLDEHWIPMNEFCTPCLVSFDVYAKVETLEEDGNYIIFSAGIEDVIKPKRINRSRNGPTEEVADKFLCQLSKKQMEGLLEVYKYDIELFEYDVSKYINCTQSKS</sequence>
<dbReference type="EC" id="2.8.2.-" evidence="9"/>
<keyword evidence="3 9" id="KW-0808">Transferase</keyword>
<keyword evidence="7 9" id="KW-0472">Membrane</keyword>
<evidence type="ECO:0000256" key="4">
    <source>
        <dbReference type="ARBA" id="ARBA00022692"/>
    </source>
</evidence>
<feature type="transmembrane region" description="Helical" evidence="9">
    <location>
        <begin position="12"/>
        <end position="33"/>
    </location>
</feature>
<gene>
    <name evidence="10" type="ORF">OTU49_009574</name>
</gene>
<comment type="similarity">
    <text evidence="2 9">Belongs to the sulfotransferase 2 family.</text>
</comment>
<keyword evidence="9" id="KW-0735">Signal-anchor</keyword>
<evidence type="ECO:0000256" key="1">
    <source>
        <dbReference type="ARBA" id="ARBA00004323"/>
    </source>
</evidence>
<evidence type="ECO:0000256" key="6">
    <source>
        <dbReference type="ARBA" id="ARBA00023034"/>
    </source>
</evidence>
<evidence type="ECO:0000313" key="10">
    <source>
        <dbReference type="EMBL" id="KAK8727477.1"/>
    </source>
</evidence>
<protein>
    <recommendedName>
        <fullName evidence="9">Carbohydrate sulfotransferase</fullName>
        <ecNumber evidence="9">2.8.2.-</ecNumber>
    </recommendedName>
</protein>
<keyword evidence="5 9" id="KW-1133">Transmembrane helix</keyword>
<dbReference type="InterPro" id="IPR005331">
    <property type="entry name" value="Sulfotransferase"/>
</dbReference>
<reference evidence="10 11" key="1">
    <citation type="journal article" date="2024" name="BMC Genomics">
        <title>Genome assembly of redclaw crayfish (Cherax quadricarinatus) provides insights into its immune adaptation and hypoxia tolerance.</title>
        <authorList>
            <person name="Liu Z."/>
            <person name="Zheng J."/>
            <person name="Li H."/>
            <person name="Fang K."/>
            <person name="Wang S."/>
            <person name="He J."/>
            <person name="Zhou D."/>
            <person name="Weng S."/>
            <person name="Chi M."/>
            <person name="Gu Z."/>
            <person name="He J."/>
            <person name="Li F."/>
            <person name="Wang M."/>
        </authorList>
    </citation>
    <scope>NUCLEOTIDE SEQUENCE [LARGE SCALE GENOMIC DNA]</scope>
    <source>
        <strain evidence="10">ZL_2023a</strain>
    </source>
</reference>
<name>A0AAW0WAA5_CHEQU</name>
<comment type="subcellular location">
    <subcellularLocation>
        <location evidence="1 9">Golgi apparatus membrane</location>
        <topology evidence="1 9">Single-pass type II membrane protein</topology>
    </subcellularLocation>
</comment>
<dbReference type="GO" id="GO:0016051">
    <property type="term" value="P:carbohydrate biosynthetic process"/>
    <property type="evidence" value="ECO:0007669"/>
    <property type="project" value="InterPro"/>
</dbReference>
<dbReference type="Proteomes" id="UP001445076">
    <property type="component" value="Unassembled WGS sequence"/>
</dbReference>
<dbReference type="PANTHER" id="PTHR12137">
    <property type="entry name" value="CARBOHYDRATE SULFOTRANSFERASE"/>
    <property type="match status" value="1"/>
</dbReference>
<dbReference type="Pfam" id="PF03567">
    <property type="entry name" value="Sulfotransfer_2"/>
    <property type="match status" value="1"/>
</dbReference>
<dbReference type="EMBL" id="JARKIK010000075">
    <property type="protein sequence ID" value="KAK8727477.1"/>
    <property type="molecule type" value="Genomic_DNA"/>
</dbReference>
<evidence type="ECO:0000256" key="8">
    <source>
        <dbReference type="ARBA" id="ARBA00023180"/>
    </source>
</evidence>
<keyword evidence="9" id="KW-0119">Carbohydrate metabolism</keyword>
<dbReference type="InterPro" id="IPR018011">
    <property type="entry name" value="Carb_sulfotrans_8-10"/>
</dbReference>
<dbReference type="GO" id="GO:0000139">
    <property type="term" value="C:Golgi membrane"/>
    <property type="evidence" value="ECO:0007669"/>
    <property type="project" value="UniProtKB-SubCell"/>
</dbReference>
<dbReference type="GO" id="GO:0008146">
    <property type="term" value="F:sulfotransferase activity"/>
    <property type="evidence" value="ECO:0007669"/>
    <property type="project" value="InterPro"/>
</dbReference>
<evidence type="ECO:0000256" key="3">
    <source>
        <dbReference type="ARBA" id="ARBA00022679"/>
    </source>
</evidence>
<keyword evidence="6 9" id="KW-0333">Golgi apparatus</keyword>
<organism evidence="10 11">
    <name type="scientific">Cherax quadricarinatus</name>
    <name type="common">Australian red claw crayfish</name>
    <dbReference type="NCBI Taxonomy" id="27406"/>
    <lineage>
        <taxon>Eukaryota</taxon>
        <taxon>Metazoa</taxon>
        <taxon>Ecdysozoa</taxon>
        <taxon>Arthropoda</taxon>
        <taxon>Crustacea</taxon>
        <taxon>Multicrustacea</taxon>
        <taxon>Malacostraca</taxon>
        <taxon>Eumalacostraca</taxon>
        <taxon>Eucarida</taxon>
        <taxon>Decapoda</taxon>
        <taxon>Pleocyemata</taxon>
        <taxon>Astacidea</taxon>
        <taxon>Parastacoidea</taxon>
        <taxon>Parastacidae</taxon>
        <taxon>Cherax</taxon>
    </lineage>
</organism>
<comment type="caution">
    <text evidence="10">The sequence shown here is derived from an EMBL/GenBank/DDBJ whole genome shotgun (WGS) entry which is preliminary data.</text>
</comment>
<accession>A0AAW0WAA5</accession>
<keyword evidence="11" id="KW-1185">Reference proteome</keyword>
<proteinExistence type="inferred from homology"/>
<evidence type="ECO:0000256" key="2">
    <source>
        <dbReference type="ARBA" id="ARBA00006339"/>
    </source>
</evidence>
<dbReference type="PANTHER" id="PTHR12137:SF30">
    <property type="entry name" value="CARBOHYDRATE SULFOTRANSFERASE"/>
    <property type="match status" value="1"/>
</dbReference>
<evidence type="ECO:0000256" key="5">
    <source>
        <dbReference type="ARBA" id="ARBA00022989"/>
    </source>
</evidence>
<keyword evidence="8 9" id="KW-0325">Glycoprotein</keyword>
<evidence type="ECO:0000313" key="11">
    <source>
        <dbReference type="Proteomes" id="UP001445076"/>
    </source>
</evidence>
<evidence type="ECO:0000256" key="9">
    <source>
        <dbReference type="RuleBase" id="RU364020"/>
    </source>
</evidence>
<dbReference type="AlphaFoldDB" id="A0AAW0WAA5"/>